<name>A0A8J2YX17_9PROT</name>
<dbReference type="RefSeq" id="WP_189048308.1">
    <property type="nucleotide sequence ID" value="NZ_BMJQ01000009.1"/>
</dbReference>
<evidence type="ECO:0000313" key="2">
    <source>
        <dbReference type="EMBL" id="GGF27066.1"/>
    </source>
</evidence>
<evidence type="ECO:0000313" key="3">
    <source>
        <dbReference type="Proteomes" id="UP000646365"/>
    </source>
</evidence>
<reference evidence="2" key="2">
    <citation type="submission" date="2020-09" db="EMBL/GenBank/DDBJ databases">
        <authorList>
            <person name="Sun Q."/>
            <person name="Zhou Y."/>
        </authorList>
    </citation>
    <scope>NUCLEOTIDE SEQUENCE</scope>
    <source>
        <strain evidence="2">CGMCC 1.15725</strain>
    </source>
</reference>
<sequence length="76" mass="7637">MSTKNISLALLAAALTAGLGTAAYAHRSLTVSTAAHVQPICTTTYSIETGADGQSVSVTSLTCSRPAQRVASEAAL</sequence>
<comment type="caution">
    <text evidence="2">The sequence shown here is derived from an EMBL/GenBank/DDBJ whole genome shotgun (WGS) entry which is preliminary data.</text>
</comment>
<dbReference type="Proteomes" id="UP000646365">
    <property type="component" value="Unassembled WGS sequence"/>
</dbReference>
<protein>
    <submittedName>
        <fullName evidence="2">Uncharacterized protein</fullName>
    </submittedName>
</protein>
<gene>
    <name evidence="2" type="ORF">GCM10011611_36370</name>
</gene>
<dbReference type="EMBL" id="BMJQ01000009">
    <property type="protein sequence ID" value="GGF27066.1"/>
    <property type="molecule type" value="Genomic_DNA"/>
</dbReference>
<organism evidence="2 3">
    <name type="scientific">Aliidongia dinghuensis</name>
    <dbReference type="NCBI Taxonomy" id="1867774"/>
    <lineage>
        <taxon>Bacteria</taxon>
        <taxon>Pseudomonadati</taxon>
        <taxon>Pseudomonadota</taxon>
        <taxon>Alphaproteobacteria</taxon>
        <taxon>Rhodospirillales</taxon>
        <taxon>Dongiaceae</taxon>
        <taxon>Aliidongia</taxon>
    </lineage>
</organism>
<keyword evidence="3" id="KW-1185">Reference proteome</keyword>
<keyword evidence="1" id="KW-0732">Signal</keyword>
<dbReference type="AlphaFoldDB" id="A0A8J2YX17"/>
<evidence type="ECO:0000256" key="1">
    <source>
        <dbReference type="SAM" id="SignalP"/>
    </source>
</evidence>
<accession>A0A8J2YX17</accession>
<proteinExistence type="predicted"/>
<feature type="chain" id="PRO_5035271152" evidence="1">
    <location>
        <begin position="26"/>
        <end position="76"/>
    </location>
</feature>
<reference evidence="2" key="1">
    <citation type="journal article" date="2014" name="Int. J. Syst. Evol. Microbiol.">
        <title>Complete genome sequence of Corynebacterium casei LMG S-19264T (=DSM 44701T), isolated from a smear-ripened cheese.</title>
        <authorList>
            <consortium name="US DOE Joint Genome Institute (JGI-PGF)"/>
            <person name="Walter F."/>
            <person name="Albersmeier A."/>
            <person name="Kalinowski J."/>
            <person name="Ruckert C."/>
        </authorList>
    </citation>
    <scope>NUCLEOTIDE SEQUENCE</scope>
    <source>
        <strain evidence="2">CGMCC 1.15725</strain>
    </source>
</reference>
<feature type="signal peptide" evidence="1">
    <location>
        <begin position="1"/>
        <end position="25"/>
    </location>
</feature>